<feature type="transmembrane region" description="Helical" evidence="1">
    <location>
        <begin position="83"/>
        <end position="103"/>
    </location>
</feature>
<feature type="transmembrane region" description="Helical" evidence="1">
    <location>
        <begin position="115"/>
        <end position="141"/>
    </location>
</feature>
<gene>
    <name evidence="2" type="ORF">SAMN05216296_1931</name>
</gene>
<accession>A0A1H2FZL5</accession>
<feature type="transmembrane region" description="Helical" evidence="1">
    <location>
        <begin position="34"/>
        <end position="55"/>
    </location>
</feature>
<dbReference type="OrthoDB" id="6905929at2"/>
<dbReference type="AlphaFoldDB" id="A0A1H2FZL5"/>
<name>A0A1H2FZL5_9PSED</name>
<evidence type="ECO:0000313" key="3">
    <source>
        <dbReference type="Proteomes" id="UP000243232"/>
    </source>
</evidence>
<dbReference type="RefSeq" id="WP_090194505.1">
    <property type="nucleotide sequence ID" value="NZ_LT629785.1"/>
</dbReference>
<organism evidence="2 3">
    <name type="scientific">Pseudomonas pohangensis</name>
    <dbReference type="NCBI Taxonomy" id="364197"/>
    <lineage>
        <taxon>Bacteria</taxon>
        <taxon>Pseudomonadati</taxon>
        <taxon>Pseudomonadota</taxon>
        <taxon>Gammaproteobacteria</taxon>
        <taxon>Pseudomonadales</taxon>
        <taxon>Pseudomonadaceae</taxon>
        <taxon>Pseudomonas</taxon>
    </lineage>
</organism>
<dbReference type="InterPro" id="IPR025461">
    <property type="entry name" value="ABA4-like"/>
</dbReference>
<evidence type="ECO:0000313" key="2">
    <source>
        <dbReference type="EMBL" id="SDU12753.1"/>
    </source>
</evidence>
<keyword evidence="1" id="KW-0472">Membrane</keyword>
<keyword evidence="3" id="KW-1185">Reference proteome</keyword>
<dbReference type="STRING" id="364197.SAMN05216296_1931"/>
<evidence type="ECO:0000256" key="1">
    <source>
        <dbReference type="SAM" id="Phobius"/>
    </source>
</evidence>
<feature type="transmembrane region" description="Helical" evidence="1">
    <location>
        <begin position="7"/>
        <end position="28"/>
    </location>
</feature>
<keyword evidence="1" id="KW-0812">Transmembrane</keyword>
<proteinExistence type="predicted"/>
<dbReference type="Pfam" id="PF14108">
    <property type="entry name" value="ABA4-like"/>
    <property type="match status" value="1"/>
</dbReference>
<protein>
    <recommendedName>
        <fullName evidence="4">DUF4281 domain-containing protein</fullName>
    </recommendedName>
</protein>
<reference evidence="3" key="1">
    <citation type="submission" date="2016-10" db="EMBL/GenBank/DDBJ databases">
        <authorList>
            <person name="Varghese N."/>
            <person name="Submissions S."/>
        </authorList>
    </citation>
    <scope>NUCLEOTIDE SEQUENCE [LARGE SCALE GENOMIC DNA]</scope>
    <source>
        <strain evidence="3">DSM 17875</strain>
    </source>
</reference>
<dbReference type="EMBL" id="LT629785">
    <property type="protein sequence ID" value="SDU12753.1"/>
    <property type="molecule type" value="Genomic_DNA"/>
</dbReference>
<dbReference type="Proteomes" id="UP000243232">
    <property type="component" value="Chromosome I"/>
</dbReference>
<evidence type="ECO:0008006" key="4">
    <source>
        <dbReference type="Google" id="ProtNLM"/>
    </source>
</evidence>
<sequence>MPALAALFRIASLAALGGWLLLVLLPGWAHTESLVLATSVLLLIGIYAWVLKAALTQKGEPGTGRPGFFTLNGVLALMRNPTAALACWVHILVFDLMVGLYIRQEGALAGISHGWLLPCYVLTLMFGPLGLLSFLLLRLLLGA</sequence>
<keyword evidence="1" id="KW-1133">Transmembrane helix</keyword>